<evidence type="ECO:0000313" key="4">
    <source>
        <dbReference type="Proteomes" id="UP000006753"/>
    </source>
</evidence>
<feature type="region of interest" description="Disordered" evidence="1">
    <location>
        <begin position="269"/>
        <end position="310"/>
    </location>
</feature>
<dbReference type="InterPro" id="IPR002068">
    <property type="entry name" value="A-crystallin/Hsp20_dom"/>
</dbReference>
<evidence type="ECO:0000256" key="1">
    <source>
        <dbReference type="SAM" id="MobiDB-lite"/>
    </source>
</evidence>
<organism evidence="3 4">
    <name type="scientific">Marssonina brunnea f. sp. multigermtubi (strain MB_m1)</name>
    <name type="common">Marssonina leaf spot fungus</name>
    <dbReference type="NCBI Taxonomy" id="1072389"/>
    <lineage>
        <taxon>Eukaryota</taxon>
        <taxon>Fungi</taxon>
        <taxon>Dikarya</taxon>
        <taxon>Ascomycota</taxon>
        <taxon>Pezizomycotina</taxon>
        <taxon>Leotiomycetes</taxon>
        <taxon>Helotiales</taxon>
        <taxon>Drepanopezizaceae</taxon>
        <taxon>Drepanopeziza</taxon>
    </lineage>
</organism>
<dbReference type="EMBL" id="JH921447">
    <property type="protein sequence ID" value="EKD14054.1"/>
    <property type="molecule type" value="Genomic_DNA"/>
</dbReference>
<dbReference type="InterPro" id="IPR008978">
    <property type="entry name" value="HSP20-like_chaperone"/>
</dbReference>
<dbReference type="OrthoDB" id="1431247at2759"/>
<feature type="compositionally biased region" description="Basic and acidic residues" evidence="1">
    <location>
        <begin position="282"/>
        <end position="293"/>
    </location>
</feature>
<dbReference type="CDD" id="cd06464">
    <property type="entry name" value="ACD_sHsps-like"/>
    <property type="match status" value="1"/>
</dbReference>
<evidence type="ECO:0000259" key="2">
    <source>
        <dbReference type="Pfam" id="PF00011"/>
    </source>
</evidence>
<dbReference type="STRING" id="1072389.K1XNJ1"/>
<accession>K1XNJ1</accession>
<protein>
    <recommendedName>
        <fullName evidence="2">SHSP domain-containing protein</fullName>
    </recommendedName>
</protein>
<reference evidence="3 4" key="1">
    <citation type="journal article" date="2012" name="BMC Genomics">
        <title>Sequencing the genome of Marssonina brunnea reveals fungus-poplar co-evolution.</title>
        <authorList>
            <person name="Zhu S."/>
            <person name="Cao Y.-Z."/>
            <person name="Jiang C."/>
            <person name="Tan B.-Y."/>
            <person name="Wang Z."/>
            <person name="Feng S."/>
            <person name="Zhang L."/>
            <person name="Su X.-H."/>
            <person name="Brejova B."/>
            <person name="Vinar T."/>
            <person name="Xu M."/>
            <person name="Wang M.-X."/>
            <person name="Zhang S.-G."/>
            <person name="Huang M.-R."/>
            <person name="Wu R."/>
            <person name="Zhou Y."/>
        </authorList>
    </citation>
    <scope>NUCLEOTIDE SEQUENCE [LARGE SCALE GENOMIC DNA]</scope>
    <source>
        <strain evidence="3 4">MB_m1</strain>
    </source>
</reference>
<name>K1XNJ1_MARBU</name>
<evidence type="ECO:0000313" key="3">
    <source>
        <dbReference type="EMBL" id="EKD14054.1"/>
    </source>
</evidence>
<feature type="compositionally biased region" description="Low complexity" evidence="1">
    <location>
        <begin position="122"/>
        <end position="132"/>
    </location>
</feature>
<dbReference type="AlphaFoldDB" id="K1XNJ1"/>
<dbReference type="Gene3D" id="2.60.40.790">
    <property type="match status" value="1"/>
</dbReference>
<feature type="domain" description="SHSP" evidence="2">
    <location>
        <begin position="199"/>
        <end position="250"/>
    </location>
</feature>
<dbReference type="Pfam" id="PF00011">
    <property type="entry name" value="HSP20"/>
    <property type="match status" value="1"/>
</dbReference>
<feature type="compositionally biased region" description="Polar residues" evidence="1">
    <location>
        <begin position="180"/>
        <end position="200"/>
    </location>
</feature>
<dbReference type="KEGG" id="mbe:MBM_07731"/>
<dbReference type="InParanoid" id="K1XNJ1"/>
<feature type="region of interest" description="Disordered" evidence="1">
    <location>
        <begin position="152"/>
        <end position="202"/>
    </location>
</feature>
<proteinExistence type="predicted"/>
<feature type="compositionally biased region" description="Basic and acidic residues" evidence="1">
    <location>
        <begin position="99"/>
        <end position="111"/>
    </location>
</feature>
<sequence length="310" mass="33956">MLYDQMLLHVNSELVMDRPICINLVYLTQILDQKLDQKLKKRAMSPFSQLQATLGYGGGIDRNSSPILNYIDEFDHHFPRHHRFRSRDIPDAGVNDSTVEAHDNHTLDKTSRPGPGSERQQQRQQATATAAAHSIPTHHHLLANLPTATTATINPANAANPPSAKPSSSPPPLPRHRLLQHSSPSPNRNLNHNTSSSASSGHRVLLSGRFGGEFTRTFAFPSSVVEEGVQARMENGVLSLVIPKRQMGGERGKRNMGRKVPILRGRWWRDGRQGEGEGEGEGEGKGEGEEGKGGRQAIGRGENGNVPVLV</sequence>
<dbReference type="HOGENOM" id="CLU_897355_0_0_1"/>
<dbReference type="SUPFAM" id="SSF49764">
    <property type="entry name" value="HSP20-like chaperones"/>
    <property type="match status" value="1"/>
</dbReference>
<dbReference type="Proteomes" id="UP000006753">
    <property type="component" value="Unassembled WGS sequence"/>
</dbReference>
<feature type="region of interest" description="Disordered" evidence="1">
    <location>
        <begin position="89"/>
        <end position="133"/>
    </location>
</feature>
<feature type="compositionally biased region" description="Low complexity" evidence="1">
    <location>
        <begin position="152"/>
        <end position="167"/>
    </location>
</feature>
<keyword evidence="4" id="KW-1185">Reference proteome</keyword>
<gene>
    <name evidence="3" type="ORF">MBM_07731</name>
</gene>